<dbReference type="Pfam" id="PF12796">
    <property type="entry name" value="Ank_2"/>
    <property type="match status" value="1"/>
</dbReference>
<dbReference type="SMART" id="SM00220">
    <property type="entry name" value="S_TKc"/>
    <property type="match status" value="1"/>
</dbReference>
<dbReference type="CDD" id="cd05123">
    <property type="entry name" value="STKc_AGC"/>
    <property type="match status" value="1"/>
</dbReference>
<accession>I7M160</accession>
<organism evidence="10 11">
    <name type="scientific">Tetrahymena thermophila (strain SB210)</name>
    <dbReference type="NCBI Taxonomy" id="312017"/>
    <lineage>
        <taxon>Eukaryota</taxon>
        <taxon>Sar</taxon>
        <taxon>Alveolata</taxon>
        <taxon>Ciliophora</taxon>
        <taxon>Intramacronucleata</taxon>
        <taxon>Oligohymenophorea</taxon>
        <taxon>Hymenostomatida</taxon>
        <taxon>Tetrahymenina</taxon>
        <taxon>Tetrahymenidae</taxon>
        <taxon>Tetrahymena</taxon>
    </lineage>
</organism>
<gene>
    <name evidence="10" type="ORF">TTHERM_00516340</name>
</gene>
<dbReference type="Gene3D" id="3.30.200.20">
    <property type="entry name" value="Phosphorylase Kinase, domain 1"/>
    <property type="match status" value="1"/>
</dbReference>
<dbReference type="InterPro" id="IPR002110">
    <property type="entry name" value="Ankyrin_rpt"/>
</dbReference>
<dbReference type="InterPro" id="IPR000719">
    <property type="entry name" value="Prot_kinase_dom"/>
</dbReference>
<dbReference type="SMART" id="SM00248">
    <property type="entry name" value="ANK"/>
    <property type="match status" value="4"/>
</dbReference>
<dbReference type="InterPro" id="IPR036770">
    <property type="entry name" value="Ankyrin_rpt-contain_sf"/>
</dbReference>
<keyword evidence="2" id="KW-0808">Transferase</keyword>
<dbReference type="PROSITE" id="PS00107">
    <property type="entry name" value="PROTEIN_KINASE_ATP"/>
    <property type="match status" value="1"/>
</dbReference>
<dbReference type="PROSITE" id="PS50011">
    <property type="entry name" value="PROTEIN_KINASE_DOM"/>
    <property type="match status" value="1"/>
</dbReference>
<dbReference type="Gene3D" id="1.10.510.10">
    <property type="entry name" value="Transferase(Phosphotransferase) domain 1"/>
    <property type="match status" value="1"/>
</dbReference>
<name>I7M160_TETTS</name>
<keyword evidence="6" id="KW-0040">ANK repeat</keyword>
<evidence type="ECO:0000256" key="2">
    <source>
        <dbReference type="ARBA" id="ARBA00022679"/>
    </source>
</evidence>
<dbReference type="Proteomes" id="UP000009168">
    <property type="component" value="Unassembled WGS sequence"/>
</dbReference>
<keyword evidence="11" id="KW-1185">Reference proteome</keyword>
<dbReference type="SUPFAM" id="SSF56112">
    <property type="entry name" value="Protein kinase-like (PK-like)"/>
    <property type="match status" value="1"/>
</dbReference>
<dbReference type="FunFam" id="1.10.510.10:FF:000210">
    <property type="entry name" value="Non-specific serine/threonine protein kinase"/>
    <property type="match status" value="1"/>
</dbReference>
<dbReference type="InterPro" id="IPR011009">
    <property type="entry name" value="Kinase-like_dom_sf"/>
</dbReference>
<dbReference type="AlphaFoldDB" id="I7M160"/>
<dbReference type="eggNOG" id="KOG0598">
    <property type="taxonomic scope" value="Eukaryota"/>
</dbReference>
<dbReference type="PROSITE" id="PS50088">
    <property type="entry name" value="ANK_REPEAT"/>
    <property type="match status" value="2"/>
</dbReference>
<proteinExistence type="predicted"/>
<dbReference type="InParanoid" id="I7M160"/>
<feature type="region of interest" description="Disordered" evidence="8">
    <location>
        <begin position="730"/>
        <end position="775"/>
    </location>
</feature>
<evidence type="ECO:0000256" key="1">
    <source>
        <dbReference type="ARBA" id="ARBA00022527"/>
    </source>
</evidence>
<feature type="binding site" evidence="7">
    <location>
        <position position="477"/>
    </location>
    <ligand>
        <name>ATP</name>
        <dbReference type="ChEBI" id="CHEBI:30616"/>
    </ligand>
</feature>
<dbReference type="FunFam" id="3.30.200.20:FF:000042">
    <property type="entry name" value="Aurora kinase A"/>
    <property type="match status" value="1"/>
</dbReference>
<feature type="compositionally biased region" description="Polar residues" evidence="8">
    <location>
        <begin position="752"/>
        <end position="765"/>
    </location>
</feature>
<dbReference type="InterPro" id="IPR017441">
    <property type="entry name" value="Protein_kinase_ATP_BS"/>
</dbReference>
<dbReference type="KEGG" id="tet:TTHERM_00516340"/>
<sequence>MADIEVPDSPTIFGSDAGSSPTLSGKKKISQKSEQKDSNENVITLRRKISDCEEYQLQQCDNFSLDNKQLYNKFPAGFSKIEEVDEEDEANQGQSQVKKFYESGGSDQEDESPNVHTYVSNTQLNCNSVSMKQIDSLEDDYFRDAKKIRKQNAKQGQEDPRIYIVRNLDTGEEFDSRSSEIDSKFSYSSLVMKTTASQTHDSNQFNCSEVSILPSEQNWKQFWNKVKKNNLLLLDYCENGDLQKLQILLSDKQPIPTQVNFKSIDNWTALHFAASSGNHEIVEFLLQQGADPFSQSSMQRTPLHSAVIRGSLLCTQQLVEKGGKKLIDIQDKDFNTALHLASENDQIQIVEFLIQNKANFSLKNHKNLSPFQLSISQEMRQIFQNYSATDSQEDYARLSVGGLVKRNNRADHVAKLLVMTQTAQKCQEQRKIQIIEDKQRLLKELSWKDFRFISKLGQGSFGEVYLVEREKKLFAMKIQNKQQVVQKNLQRYVQTEKKALSLFNHPFIIKLHYAFQNDWYLFMVMEYAEGGDMGNYLNKRNKLPEDEARIYTAQIVLALEELHKQDIIFRDLKPDNVVLDHLGNAKLTDFGLSKEGIKENTFTKSFCGSVAYLAPEVLAKRPHSRTVDWYLLGTFLYELLVGIPPYYDNNKEILYDNIRRGPLKIPRSMSADAKDLIKQLLNRNPKERLGSKRDSEEIKEHQFFKNICWNDIYTGKVKAPSFDVPKVDTKPTLTNINFDNRPKQSDQKSHSNKQNQASHSSQQNIGKIDKWSYIS</sequence>
<keyword evidence="3 7" id="KW-0547">Nucleotide-binding</keyword>
<reference evidence="11" key="1">
    <citation type="journal article" date="2006" name="PLoS Biol.">
        <title>Macronuclear genome sequence of the ciliate Tetrahymena thermophila, a model eukaryote.</title>
        <authorList>
            <person name="Eisen J.A."/>
            <person name="Coyne R.S."/>
            <person name="Wu M."/>
            <person name="Wu D."/>
            <person name="Thiagarajan M."/>
            <person name="Wortman J.R."/>
            <person name="Badger J.H."/>
            <person name="Ren Q."/>
            <person name="Amedeo P."/>
            <person name="Jones K.M."/>
            <person name="Tallon L.J."/>
            <person name="Delcher A.L."/>
            <person name="Salzberg S.L."/>
            <person name="Silva J.C."/>
            <person name="Haas B.J."/>
            <person name="Majoros W.H."/>
            <person name="Farzad M."/>
            <person name="Carlton J.M."/>
            <person name="Smith R.K. Jr."/>
            <person name="Garg J."/>
            <person name="Pearlman R.E."/>
            <person name="Karrer K.M."/>
            <person name="Sun L."/>
            <person name="Manning G."/>
            <person name="Elde N.C."/>
            <person name="Turkewitz A.P."/>
            <person name="Asai D.J."/>
            <person name="Wilkes D.E."/>
            <person name="Wang Y."/>
            <person name="Cai H."/>
            <person name="Collins K."/>
            <person name="Stewart B.A."/>
            <person name="Lee S.R."/>
            <person name="Wilamowska K."/>
            <person name="Weinberg Z."/>
            <person name="Ruzzo W.L."/>
            <person name="Wloga D."/>
            <person name="Gaertig J."/>
            <person name="Frankel J."/>
            <person name="Tsao C.-C."/>
            <person name="Gorovsky M.A."/>
            <person name="Keeling P.J."/>
            <person name="Waller R.F."/>
            <person name="Patron N.J."/>
            <person name="Cherry J.M."/>
            <person name="Stover N.A."/>
            <person name="Krieger C.J."/>
            <person name="del Toro C."/>
            <person name="Ryder H.F."/>
            <person name="Williamson S.C."/>
            <person name="Barbeau R.A."/>
            <person name="Hamilton E.P."/>
            <person name="Orias E."/>
        </authorList>
    </citation>
    <scope>NUCLEOTIDE SEQUENCE [LARGE SCALE GENOMIC DNA]</scope>
    <source>
        <strain evidence="11">SB210</strain>
    </source>
</reference>
<dbReference type="GeneID" id="7842907"/>
<evidence type="ECO:0000256" key="6">
    <source>
        <dbReference type="PROSITE-ProRule" id="PRU00023"/>
    </source>
</evidence>
<feature type="repeat" description="ANK" evidence="6">
    <location>
        <begin position="333"/>
        <end position="365"/>
    </location>
</feature>
<evidence type="ECO:0000313" key="10">
    <source>
        <dbReference type="EMBL" id="EAR95000.2"/>
    </source>
</evidence>
<dbReference type="EMBL" id="GG662708">
    <property type="protein sequence ID" value="EAR95000.2"/>
    <property type="molecule type" value="Genomic_DNA"/>
</dbReference>
<dbReference type="RefSeq" id="XP_001015245.2">
    <property type="nucleotide sequence ID" value="XM_001015245.3"/>
</dbReference>
<evidence type="ECO:0000259" key="9">
    <source>
        <dbReference type="PROSITE" id="PS50011"/>
    </source>
</evidence>
<dbReference type="SUPFAM" id="SSF48403">
    <property type="entry name" value="Ankyrin repeat"/>
    <property type="match status" value="1"/>
</dbReference>
<evidence type="ECO:0000256" key="7">
    <source>
        <dbReference type="PROSITE-ProRule" id="PRU10141"/>
    </source>
</evidence>
<keyword evidence="4 10" id="KW-0418">Kinase</keyword>
<evidence type="ECO:0000256" key="3">
    <source>
        <dbReference type="ARBA" id="ARBA00022741"/>
    </source>
</evidence>
<evidence type="ECO:0000256" key="5">
    <source>
        <dbReference type="ARBA" id="ARBA00022840"/>
    </source>
</evidence>
<protein>
    <submittedName>
        <fullName evidence="10">Serine/Threonine kinase domain protein</fullName>
    </submittedName>
</protein>
<dbReference type="STRING" id="312017.I7M160"/>
<dbReference type="Gene3D" id="1.25.40.20">
    <property type="entry name" value="Ankyrin repeat-containing domain"/>
    <property type="match status" value="1"/>
</dbReference>
<evidence type="ECO:0000313" key="11">
    <source>
        <dbReference type="Proteomes" id="UP000009168"/>
    </source>
</evidence>
<dbReference type="InterPro" id="IPR045270">
    <property type="entry name" value="STKc_AGC"/>
</dbReference>
<feature type="region of interest" description="Disordered" evidence="8">
    <location>
        <begin position="1"/>
        <end position="42"/>
    </location>
</feature>
<keyword evidence="1" id="KW-0723">Serine/threonine-protein kinase</keyword>
<dbReference type="Pfam" id="PF00023">
    <property type="entry name" value="Ank"/>
    <property type="match status" value="1"/>
</dbReference>
<keyword evidence="5 7" id="KW-0067">ATP-binding</keyword>
<feature type="compositionally biased region" description="Basic and acidic residues" evidence="8">
    <location>
        <begin position="740"/>
        <end position="749"/>
    </location>
</feature>
<dbReference type="PANTHER" id="PTHR24351">
    <property type="entry name" value="RIBOSOMAL PROTEIN S6 KINASE"/>
    <property type="match status" value="1"/>
</dbReference>
<dbReference type="GO" id="GO:0004674">
    <property type="term" value="F:protein serine/threonine kinase activity"/>
    <property type="evidence" value="ECO:0007669"/>
    <property type="project" value="UniProtKB-KW"/>
</dbReference>
<dbReference type="PROSITE" id="PS50297">
    <property type="entry name" value="ANK_REP_REGION"/>
    <property type="match status" value="2"/>
</dbReference>
<feature type="domain" description="Protein kinase" evidence="9">
    <location>
        <begin position="450"/>
        <end position="704"/>
    </location>
</feature>
<evidence type="ECO:0000256" key="4">
    <source>
        <dbReference type="ARBA" id="ARBA00022777"/>
    </source>
</evidence>
<dbReference type="Pfam" id="PF00069">
    <property type="entry name" value="Pkinase"/>
    <property type="match status" value="1"/>
</dbReference>
<evidence type="ECO:0000256" key="8">
    <source>
        <dbReference type="SAM" id="MobiDB-lite"/>
    </source>
</evidence>
<feature type="repeat" description="ANK" evidence="6">
    <location>
        <begin position="265"/>
        <end position="297"/>
    </location>
</feature>
<dbReference type="OrthoDB" id="308845at2759"/>
<dbReference type="GO" id="GO:0005524">
    <property type="term" value="F:ATP binding"/>
    <property type="evidence" value="ECO:0007669"/>
    <property type="project" value="UniProtKB-UniRule"/>
</dbReference>